<keyword evidence="3" id="KW-0804">Transcription</keyword>
<dbReference type="STRING" id="642227.HA49_04760"/>
<dbReference type="Gene3D" id="3.40.1410.10">
    <property type="entry name" value="Chorismate lyase-like"/>
    <property type="match status" value="1"/>
</dbReference>
<dbReference type="GO" id="GO:0003700">
    <property type="term" value="F:DNA-binding transcription factor activity"/>
    <property type="evidence" value="ECO:0007669"/>
    <property type="project" value="InterPro"/>
</dbReference>
<dbReference type="eggNOG" id="COG2188">
    <property type="taxonomic scope" value="Bacteria"/>
</dbReference>
<evidence type="ECO:0000313" key="6">
    <source>
        <dbReference type="Proteomes" id="UP000029577"/>
    </source>
</evidence>
<dbReference type="Pfam" id="PF00392">
    <property type="entry name" value="GntR"/>
    <property type="match status" value="1"/>
</dbReference>
<dbReference type="PANTHER" id="PTHR44846">
    <property type="entry name" value="MANNOSYL-D-GLYCERATE TRANSPORT/METABOLISM SYSTEM REPRESSOR MNGR-RELATED"/>
    <property type="match status" value="1"/>
</dbReference>
<dbReference type="InterPro" id="IPR050679">
    <property type="entry name" value="Bact_HTH_transcr_reg"/>
</dbReference>
<dbReference type="EMBL" id="JPKR02000001">
    <property type="protein sequence ID" value="KGD76793.1"/>
    <property type="molecule type" value="Genomic_DNA"/>
</dbReference>
<dbReference type="InterPro" id="IPR028978">
    <property type="entry name" value="Chorismate_lyase_/UTRA_dom_sf"/>
</dbReference>
<keyword evidence="6" id="KW-1185">Reference proteome</keyword>
<keyword evidence="2" id="KW-0238">DNA-binding</keyword>
<name>A0A095UR05_9GAMM</name>
<dbReference type="CDD" id="cd07377">
    <property type="entry name" value="WHTH_GntR"/>
    <property type="match status" value="1"/>
</dbReference>
<dbReference type="InterPro" id="IPR000524">
    <property type="entry name" value="Tscrpt_reg_HTH_GntR"/>
</dbReference>
<dbReference type="SUPFAM" id="SSF46785">
    <property type="entry name" value="Winged helix' DNA-binding domain"/>
    <property type="match status" value="1"/>
</dbReference>
<sequence length="253" mass="27861">MMTPQNSPRRLRKSYLDAREKIHALLSGTEFNPGDQIPAERELAELIGVSRATLRKLITELVDQGVLERRGNQGTWLKNIMFERPLIQPVIQGISQIATVNGASAGSRLLYFQQIPASQGMARILHIPLTAPVIMLKRLRMADGVPFCIETSYLPAERVPGLTAEILEQHGSLYRLLTGHYGVTIAADEGTIRAGKMNEEELSLLQAPPDSPALIYKGVISDSAGVPLEYLVSVNHPDKVAFRIHQPLTDINA</sequence>
<keyword evidence="1" id="KW-0805">Transcription regulation</keyword>
<evidence type="ECO:0000259" key="4">
    <source>
        <dbReference type="PROSITE" id="PS50949"/>
    </source>
</evidence>
<dbReference type="SMART" id="SM00866">
    <property type="entry name" value="UTRA"/>
    <property type="match status" value="1"/>
</dbReference>
<accession>A0A095UR05</accession>
<reference evidence="5" key="1">
    <citation type="submission" date="2014-12" db="EMBL/GenBank/DDBJ databases">
        <title>The draft genome of the Tatumella morbirosei type strain, LMG23360T isolated from pineapple rot.</title>
        <authorList>
            <person name="Smits T.H."/>
            <person name="Palmer M."/>
            <person name="Venter S.N."/>
            <person name="Duffy B."/>
            <person name="Steenkamp E.T."/>
            <person name="Chan W.Y."/>
            <person name="Coutinho T.A."/>
            <person name="Coetzee M.P."/>
            <person name="De Maayer P."/>
        </authorList>
    </citation>
    <scope>NUCLEOTIDE SEQUENCE [LARGE SCALE GENOMIC DNA]</scope>
    <source>
        <strain evidence="5">LMG 23360</strain>
    </source>
</reference>
<proteinExistence type="predicted"/>
<dbReference type="PANTHER" id="PTHR44846:SF1">
    <property type="entry name" value="MANNOSYL-D-GLYCERATE TRANSPORT_METABOLISM SYSTEM REPRESSOR MNGR-RELATED"/>
    <property type="match status" value="1"/>
</dbReference>
<dbReference type="GO" id="GO:0003677">
    <property type="term" value="F:DNA binding"/>
    <property type="evidence" value="ECO:0007669"/>
    <property type="project" value="UniProtKB-KW"/>
</dbReference>
<dbReference type="InterPro" id="IPR036388">
    <property type="entry name" value="WH-like_DNA-bd_sf"/>
</dbReference>
<dbReference type="GO" id="GO:0045892">
    <property type="term" value="P:negative regulation of DNA-templated transcription"/>
    <property type="evidence" value="ECO:0007669"/>
    <property type="project" value="TreeGrafter"/>
</dbReference>
<dbReference type="SUPFAM" id="SSF64288">
    <property type="entry name" value="Chorismate lyase-like"/>
    <property type="match status" value="1"/>
</dbReference>
<evidence type="ECO:0000256" key="3">
    <source>
        <dbReference type="ARBA" id="ARBA00023163"/>
    </source>
</evidence>
<dbReference type="Pfam" id="PF07702">
    <property type="entry name" value="UTRA"/>
    <property type="match status" value="1"/>
</dbReference>
<dbReference type="InterPro" id="IPR036390">
    <property type="entry name" value="WH_DNA-bd_sf"/>
</dbReference>
<feature type="domain" description="HTH gntR-type" evidence="4">
    <location>
        <begin position="12"/>
        <end position="80"/>
    </location>
</feature>
<gene>
    <name evidence="5" type="ORF">HA49_04760</name>
</gene>
<evidence type="ECO:0000256" key="1">
    <source>
        <dbReference type="ARBA" id="ARBA00023015"/>
    </source>
</evidence>
<dbReference type="PROSITE" id="PS50949">
    <property type="entry name" value="HTH_GNTR"/>
    <property type="match status" value="1"/>
</dbReference>
<evidence type="ECO:0000313" key="5">
    <source>
        <dbReference type="EMBL" id="KGD76793.1"/>
    </source>
</evidence>
<dbReference type="Gene3D" id="1.10.10.10">
    <property type="entry name" value="Winged helix-like DNA-binding domain superfamily/Winged helix DNA-binding domain"/>
    <property type="match status" value="1"/>
</dbReference>
<protein>
    <submittedName>
        <fullName evidence="5">GntR family transcriptional regulator</fullName>
    </submittedName>
</protein>
<dbReference type="PRINTS" id="PR00035">
    <property type="entry name" value="HTHGNTR"/>
</dbReference>
<dbReference type="InterPro" id="IPR011663">
    <property type="entry name" value="UTRA"/>
</dbReference>
<dbReference type="Proteomes" id="UP000029577">
    <property type="component" value="Unassembled WGS sequence"/>
</dbReference>
<dbReference type="SMART" id="SM00345">
    <property type="entry name" value="HTH_GNTR"/>
    <property type="match status" value="1"/>
</dbReference>
<dbReference type="RefSeq" id="WP_038017266.1">
    <property type="nucleotide sequence ID" value="NZ_JPKR02000001.1"/>
</dbReference>
<comment type="caution">
    <text evidence="5">The sequence shown here is derived from an EMBL/GenBank/DDBJ whole genome shotgun (WGS) entry which is preliminary data.</text>
</comment>
<organism evidence="5 6">
    <name type="scientific">Tatumella morbirosei</name>
    <dbReference type="NCBI Taxonomy" id="642227"/>
    <lineage>
        <taxon>Bacteria</taxon>
        <taxon>Pseudomonadati</taxon>
        <taxon>Pseudomonadota</taxon>
        <taxon>Gammaproteobacteria</taxon>
        <taxon>Enterobacterales</taxon>
        <taxon>Erwiniaceae</taxon>
        <taxon>Tatumella</taxon>
    </lineage>
</organism>
<evidence type="ECO:0000256" key="2">
    <source>
        <dbReference type="ARBA" id="ARBA00023125"/>
    </source>
</evidence>
<dbReference type="OrthoDB" id="9784545at2"/>
<dbReference type="AlphaFoldDB" id="A0A095UR05"/>